<feature type="compositionally biased region" description="Acidic residues" evidence="1">
    <location>
        <begin position="953"/>
        <end position="966"/>
    </location>
</feature>
<evidence type="ECO:0000313" key="4">
    <source>
        <dbReference type="Proteomes" id="UP000637239"/>
    </source>
</evidence>
<dbReference type="AlphaFoldDB" id="A0A7R7ZQ39"/>
<evidence type="ECO:0000259" key="2">
    <source>
        <dbReference type="Pfam" id="PF10650"/>
    </source>
</evidence>
<accession>A0A7R7ZQ39</accession>
<dbReference type="Pfam" id="PF10650">
    <property type="entry name" value="zf-C3H1"/>
    <property type="match status" value="1"/>
</dbReference>
<dbReference type="GO" id="GO:0005634">
    <property type="term" value="C:nucleus"/>
    <property type="evidence" value="ECO:0007669"/>
    <property type="project" value="TreeGrafter"/>
</dbReference>
<gene>
    <name evidence="3" type="ORF">ACHE_50574S</name>
</gene>
<dbReference type="PANTHER" id="PTHR21563:SF3">
    <property type="entry name" value="ZINC FINGER C3H1 DOMAIN-CONTAINING PROTEIN"/>
    <property type="match status" value="1"/>
</dbReference>
<dbReference type="EMBL" id="AP024420">
    <property type="protein sequence ID" value="BCR89376.1"/>
    <property type="molecule type" value="Genomic_DNA"/>
</dbReference>
<feature type="compositionally biased region" description="Polar residues" evidence="1">
    <location>
        <begin position="651"/>
        <end position="664"/>
    </location>
</feature>
<feature type="compositionally biased region" description="Polar residues" evidence="1">
    <location>
        <begin position="463"/>
        <end position="487"/>
    </location>
</feature>
<feature type="compositionally biased region" description="Polar residues" evidence="1">
    <location>
        <begin position="1"/>
        <end position="16"/>
    </location>
</feature>
<name>A0A7R7ZQ39_ASPCH</name>
<feature type="compositionally biased region" description="Polar residues" evidence="1">
    <location>
        <begin position="349"/>
        <end position="363"/>
    </location>
</feature>
<feature type="compositionally biased region" description="Low complexity" evidence="1">
    <location>
        <begin position="221"/>
        <end position="232"/>
    </location>
</feature>
<dbReference type="Proteomes" id="UP000637239">
    <property type="component" value="Chromosome 5"/>
</dbReference>
<feature type="compositionally biased region" description="Basic and acidic residues" evidence="1">
    <location>
        <begin position="910"/>
        <end position="936"/>
    </location>
</feature>
<feature type="region of interest" description="Disordered" evidence="1">
    <location>
        <begin position="645"/>
        <end position="722"/>
    </location>
</feature>
<feature type="compositionally biased region" description="Basic and acidic residues" evidence="1">
    <location>
        <begin position="247"/>
        <end position="271"/>
    </location>
</feature>
<feature type="domain" description="Putative zinc-finger" evidence="2">
    <location>
        <begin position="1089"/>
        <end position="1109"/>
    </location>
</feature>
<feature type="compositionally biased region" description="Polar residues" evidence="1">
    <location>
        <begin position="602"/>
        <end position="618"/>
    </location>
</feature>
<feature type="compositionally biased region" description="Basic and acidic residues" evidence="1">
    <location>
        <begin position="202"/>
        <end position="216"/>
    </location>
</feature>
<dbReference type="RefSeq" id="XP_043137898.1">
    <property type="nucleotide sequence ID" value="XM_043280306.1"/>
</dbReference>
<dbReference type="KEGG" id="ache:ACHE_50574S"/>
<dbReference type="InterPro" id="IPR019607">
    <property type="entry name" value="Putative_zinc-finger_domain"/>
</dbReference>
<proteinExistence type="predicted"/>
<dbReference type="GeneID" id="66983734"/>
<evidence type="ECO:0000313" key="3">
    <source>
        <dbReference type="EMBL" id="BCR89376.1"/>
    </source>
</evidence>
<feature type="region of interest" description="Disordered" evidence="1">
    <location>
        <begin position="602"/>
        <end position="625"/>
    </location>
</feature>
<reference evidence="3" key="1">
    <citation type="submission" date="2021-01" db="EMBL/GenBank/DDBJ databases">
        <authorList>
            <consortium name="Aspergillus chevalieri M1 genome sequencing consortium"/>
            <person name="Kazuki M."/>
            <person name="Futagami T."/>
        </authorList>
    </citation>
    <scope>NUCLEOTIDE SEQUENCE</scope>
    <source>
        <strain evidence="3">M1</strain>
    </source>
</reference>
<feature type="compositionally biased region" description="Acidic residues" evidence="1">
    <location>
        <begin position="976"/>
        <end position="985"/>
    </location>
</feature>
<feature type="compositionally biased region" description="Acidic residues" evidence="1">
    <location>
        <begin position="899"/>
        <end position="909"/>
    </location>
</feature>
<feature type="compositionally biased region" description="Polar residues" evidence="1">
    <location>
        <begin position="400"/>
        <end position="422"/>
    </location>
</feature>
<sequence>MSNYTSTPSLGGSSSYPNQWPPANPPQQTPMPSILPSNFPFPPDSSGTQNAPNNMNNFDANSRLPGLGIGAPGPLPPPPFPFSGPLTPSQFPPAPFPLQMPLLGYPPMPLPMQTQTNPLVTNENISGHTMNAMNRPQDYSTNPRLNNEQEEGEVTDGENVGLACPGIEGKGQSGRVASAYSPPVRMEADTPTNNPTTNCHTEGLRGYERVLPRDSEEGQVSISCASSRASGSPYNPPMSVTAASPVPEKRSVHSVDERPVSPGQKNEKEQPRSQSNPGKSPDQLRIQAQGALLSLAPHNIRFEELVGEGINPELLRQLYEEVGIKVSTLPVTTVAEPPSFTNGVGPAQRQGTDSTMKSPNDLQKSPVGRPASASQSDTTKPMERKEVIARMLAAKATKASGPSPSPQTNVAKESSTIPNTVAPSREISAKEKEIPVREKNKAQTELARQRIEQLKKQGLMRNQKAQQEPASQDQQSRTAAPSPSVTVGQHPLPERPPEREGPSACLPGLFMIGSDQTPVPDPHATPIQNLPLDPTPQPRVTQRKRPRASDFDEINNFSSRCLSHGAGSAAPEDRLVIDISDDEFYGENEDNAMDVEEHQPLGTISSSTDFPTSLTPRNNDQEHLRQKDMEIQEMHRKIAELEQRKKAKLVSNHSQSPRATNASSLPVAENSIDADLESDNITPAEPAITNGYNGDGAEQATSRSNGPVAVPQTKPLASMDSTELQTIRSKILRKQKLESGLPELDAEIASSEAKLFLVKQEEDNILSAIAMGKQGRRQLVRELEELGIEINGLTLDELDAAQRKLESDQAAFPAETASPLAPTANEDDFPMADIPLPTETGREKSVEVSPVGQEPQTEPDHGPTLSGDLEQRASHAYSSDSTGSSMDESTDTSSVSSDSDSEGESDDEDVRSLGRDLAEDAERPAGDDETQKETGTESHSPLSKHAPAPDDGSSGEESYEPGDVDGDDRMSSAESEGYEPPEPEQDLGSVESEYTPPPINGEEPEVSPGPLPDQSHAEPLTGDVQEVRVDSGHVQNAPKVQVPVHKFTPYKSPLRHFKSYRYHPNYSDLVSEGYRSLTYSHNIDSMKHLCPFQSAGGICNDRSCEYQHFDDMKLSDDKILVQMGSLREGKTPEEKDQYIAGLKQIINDMRRDKVKDFNTVATEIAAYRRRFLHDPTRVLPL</sequence>
<dbReference type="GO" id="GO:0000178">
    <property type="term" value="C:exosome (RNase complex)"/>
    <property type="evidence" value="ECO:0007669"/>
    <property type="project" value="TreeGrafter"/>
</dbReference>
<feature type="region of interest" description="Disordered" evidence="1">
    <location>
        <begin position="812"/>
        <end position="1018"/>
    </location>
</feature>
<keyword evidence="4" id="KW-1185">Reference proteome</keyword>
<feature type="compositionally biased region" description="Pro residues" evidence="1">
    <location>
        <begin position="19"/>
        <end position="29"/>
    </location>
</feature>
<feature type="region of interest" description="Disordered" evidence="1">
    <location>
        <begin position="139"/>
        <end position="288"/>
    </location>
</feature>
<dbReference type="InterPro" id="IPR039278">
    <property type="entry name" value="Red1"/>
</dbReference>
<dbReference type="PANTHER" id="PTHR21563">
    <property type="entry name" value="ZINC FINGER C3H1 DOMAIN-CONTAINING PROTEIN"/>
    <property type="match status" value="1"/>
</dbReference>
<feature type="compositionally biased region" description="Basic and acidic residues" evidence="1">
    <location>
        <begin position="427"/>
        <end position="455"/>
    </location>
</feature>
<organism evidence="3 4">
    <name type="scientific">Aspergillus chevalieri</name>
    <name type="common">Eurotium chevalieri</name>
    <dbReference type="NCBI Taxonomy" id="182096"/>
    <lineage>
        <taxon>Eukaryota</taxon>
        <taxon>Fungi</taxon>
        <taxon>Dikarya</taxon>
        <taxon>Ascomycota</taxon>
        <taxon>Pezizomycotina</taxon>
        <taxon>Eurotiomycetes</taxon>
        <taxon>Eurotiomycetidae</taxon>
        <taxon>Eurotiales</taxon>
        <taxon>Aspergillaceae</taxon>
        <taxon>Aspergillus</taxon>
        <taxon>Aspergillus subgen. Aspergillus</taxon>
    </lineage>
</organism>
<protein>
    <recommendedName>
        <fullName evidence="2">Putative zinc-finger domain-containing protein</fullName>
    </recommendedName>
</protein>
<feature type="region of interest" description="Disordered" evidence="1">
    <location>
        <begin position="1"/>
        <end position="78"/>
    </location>
</feature>
<feature type="compositionally biased region" description="Low complexity" evidence="1">
    <location>
        <begin position="50"/>
        <end position="66"/>
    </location>
</feature>
<reference evidence="3" key="2">
    <citation type="submission" date="2021-02" db="EMBL/GenBank/DDBJ databases">
        <title>Aspergillus chevalieri M1 genome sequence.</title>
        <authorList>
            <person name="Kadooka C."/>
            <person name="Mori K."/>
            <person name="Futagami T."/>
        </authorList>
    </citation>
    <scope>NUCLEOTIDE SEQUENCE</scope>
    <source>
        <strain evidence="3">M1</strain>
    </source>
</reference>
<feature type="compositionally biased region" description="Basic and acidic residues" evidence="1">
    <location>
        <begin position="492"/>
        <end position="501"/>
    </location>
</feature>
<evidence type="ECO:0000256" key="1">
    <source>
        <dbReference type="SAM" id="MobiDB-lite"/>
    </source>
</evidence>
<feature type="region of interest" description="Disordered" evidence="1">
    <location>
        <begin position="334"/>
        <end position="552"/>
    </location>
</feature>
<feature type="compositionally biased region" description="Low complexity" evidence="1">
    <location>
        <begin position="878"/>
        <end position="898"/>
    </location>
</feature>